<dbReference type="Proteomes" id="UP000193077">
    <property type="component" value="Unassembled WGS sequence"/>
</dbReference>
<proteinExistence type="predicted"/>
<keyword evidence="2" id="KW-1185">Reference proteome</keyword>
<evidence type="ECO:0008006" key="3">
    <source>
        <dbReference type="Google" id="ProtNLM"/>
    </source>
</evidence>
<evidence type="ECO:0000313" key="1">
    <source>
        <dbReference type="EMBL" id="SLN70524.1"/>
    </source>
</evidence>
<evidence type="ECO:0000313" key="2">
    <source>
        <dbReference type="Proteomes" id="UP000193077"/>
    </source>
</evidence>
<accession>A0A1Y5TRR3</accession>
<name>A0A1Y5TRR3_9RHOB</name>
<sequence>MSGFIEGVERNQITLFPERLEDWICEDNPVRIVDVFVDALDLAECGFERTSPAQTGRPG</sequence>
<reference evidence="1 2" key="1">
    <citation type="submission" date="2017-03" db="EMBL/GenBank/DDBJ databases">
        <authorList>
            <person name="Afonso C.L."/>
            <person name="Miller P.J."/>
            <person name="Scott M.A."/>
            <person name="Spackman E."/>
            <person name="Goraichik I."/>
            <person name="Dimitrov K.M."/>
            <person name="Suarez D.L."/>
            <person name="Swayne D.E."/>
        </authorList>
    </citation>
    <scope>NUCLEOTIDE SEQUENCE [LARGE SCALE GENOMIC DNA]</scope>
    <source>
        <strain evidence="1 2">CECT 7639</strain>
    </source>
</reference>
<protein>
    <recommendedName>
        <fullName evidence="3">Transposase InsH N-terminal domain-containing protein</fullName>
    </recommendedName>
</protein>
<gene>
    <name evidence="1" type="ORF">TRL7639_04169</name>
</gene>
<organism evidence="1 2">
    <name type="scientific">Falsiruegeria litorea R37</name>
    <dbReference type="NCBI Taxonomy" id="1200284"/>
    <lineage>
        <taxon>Bacteria</taxon>
        <taxon>Pseudomonadati</taxon>
        <taxon>Pseudomonadota</taxon>
        <taxon>Alphaproteobacteria</taxon>
        <taxon>Rhodobacterales</taxon>
        <taxon>Roseobacteraceae</taxon>
        <taxon>Falsiruegeria</taxon>
    </lineage>
</organism>
<dbReference type="AlphaFoldDB" id="A0A1Y5TRR3"/>
<dbReference type="EMBL" id="FWFO01000005">
    <property type="protein sequence ID" value="SLN70524.1"/>
    <property type="molecule type" value="Genomic_DNA"/>
</dbReference>